<dbReference type="STRING" id="765257.A0A0C9YHX8"/>
<comment type="function">
    <text evidence="6">Part of the dynactin complex that activates the molecular motor dynein for ultra-processive transport along microtubules.</text>
</comment>
<proteinExistence type="inferred from homology"/>
<evidence type="ECO:0000256" key="1">
    <source>
        <dbReference type="ARBA" id="ARBA00004245"/>
    </source>
</evidence>
<accession>A0A0C9YHX8</accession>
<dbReference type="GO" id="GO:0005869">
    <property type="term" value="C:dynactin complex"/>
    <property type="evidence" value="ECO:0007669"/>
    <property type="project" value="InterPro"/>
</dbReference>
<keyword evidence="8" id="KW-1185">Reference proteome</keyword>
<dbReference type="PANTHER" id="PTHR13072:SF0">
    <property type="entry name" value="DYNACTIN SUBUNIT 6"/>
    <property type="match status" value="1"/>
</dbReference>
<evidence type="ECO:0000256" key="5">
    <source>
        <dbReference type="ARBA" id="ARBA00023212"/>
    </source>
</evidence>
<dbReference type="InterPro" id="IPR027777">
    <property type="entry name" value="DCTN6"/>
</dbReference>
<keyword evidence="4" id="KW-0963">Cytoplasm</keyword>
<dbReference type="GO" id="GO:0070840">
    <property type="term" value="F:dynein complex binding"/>
    <property type="evidence" value="ECO:0007669"/>
    <property type="project" value="TreeGrafter"/>
</dbReference>
<reference evidence="8" key="2">
    <citation type="submission" date="2015-01" db="EMBL/GenBank/DDBJ databases">
        <title>Evolutionary Origins and Diversification of the Mycorrhizal Mutualists.</title>
        <authorList>
            <consortium name="DOE Joint Genome Institute"/>
            <consortium name="Mycorrhizal Genomics Consortium"/>
            <person name="Kohler A."/>
            <person name="Kuo A."/>
            <person name="Nagy L.G."/>
            <person name="Floudas D."/>
            <person name="Copeland A."/>
            <person name="Barry K.W."/>
            <person name="Cichocki N."/>
            <person name="Veneault-Fourrey C."/>
            <person name="LaButti K."/>
            <person name="Lindquist E.A."/>
            <person name="Lipzen A."/>
            <person name="Lundell T."/>
            <person name="Morin E."/>
            <person name="Murat C."/>
            <person name="Riley R."/>
            <person name="Ohm R."/>
            <person name="Sun H."/>
            <person name="Tunlid A."/>
            <person name="Henrissat B."/>
            <person name="Grigoriev I.V."/>
            <person name="Hibbett D.S."/>
            <person name="Martin F."/>
        </authorList>
    </citation>
    <scope>NUCLEOTIDE SEQUENCE [LARGE SCALE GENOMIC DNA]</scope>
    <source>
        <strain evidence="8">441</strain>
    </source>
</reference>
<reference evidence="7 8" key="1">
    <citation type="submission" date="2014-04" db="EMBL/GenBank/DDBJ databases">
        <authorList>
            <consortium name="DOE Joint Genome Institute"/>
            <person name="Kuo A."/>
            <person name="Kohler A."/>
            <person name="Costa M.D."/>
            <person name="Nagy L.G."/>
            <person name="Floudas D."/>
            <person name="Copeland A."/>
            <person name="Barry K.W."/>
            <person name="Cichocki N."/>
            <person name="Veneault-Fourrey C."/>
            <person name="LaButti K."/>
            <person name="Lindquist E.A."/>
            <person name="Lipzen A."/>
            <person name="Lundell T."/>
            <person name="Morin E."/>
            <person name="Murat C."/>
            <person name="Sun H."/>
            <person name="Tunlid A."/>
            <person name="Henrissat B."/>
            <person name="Grigoriev I.V."/>
            <person name="Hibbett D.S."/>
            <person name="Martin F."/>
            <person name="Nordberg H.P."/>
            <person name="Cantor M.N."/>
            <person name="Hua S.X."/>
        </authorList>
    </citation>
    <scope>NUCLEOTIDE SEQUENCE [LARGE SCALE GENOMIC DNA]</scope>
    <source>
        <strain evidence="7 8">441</strain>
    </source>
</reference>
<gene>
    <name evidence="7" type="ORF">PISMIDRAFT_397332</name>
</gene>
<keyword evidence="5" id="KW-0206">Cytoskeleton</keyword>
<evidence type="ECO:0000313" key="7">
    <source>
        <dbReference type="EMBL" id="KIK24635.1"/>
    </source>
</evidence>
<dbReference type="HOGENOM" id="CLU_2307141_0_0_1"/>
<comment type="subcellular location">
    <subcellularLocation>
        <location evidence="1">Cytoplasm</location>
        <location evidence="1">Cytoskeleton</location>
    </subcellularLocation>
</comment>
<sequence>MRIGGSLFETGCRMECPSIGDFNTISTRAWLHNTVGMTNHCVVGAQCLVVPAEDETLDEYTCIHGPAADRRTWSKGRQVQEADSRTRHAEYLREMLPKFN</sequence>
<dbReference type="InterPro" id="IPR011004">
    <property type="entry name" value="Trimer_LpxA-like_sf"/>
</dbReference>
<dbReference type="EMBL" id="KN833714">
    <property type="protein sequence ID" value="KIK24635.1"/>
    <property type="molecule type" value="Genomic_DNA"/>
</dbReference>
<evidence type="ECO:0000256" key="3">
    <source>
        <dbReference type="ARBA" id="ARBA00016573"/>
    </source>
</evidence>
<evidence type="ECO:0000256" key="2">
    <source>
        <dbReference type="ARBA" id="ARBA00007719"/>
    </source>
</evidence>
<evidence type="ECO:0000256" key="4">
    <source>
        <dbReference type="ARBA" id="ARBA00022490"/>
    </source>
</evidence>
<dbReference type="Proteomes" id="UP000054018">
    <property type="component" value="Unassembled WGS sequence"/>
</dbReference>
<evidence type="ECO:0000313" key="8">
    <source>
        <dbReference type="Proteomes" id="UP000054018"/>
    </source>
</evidence>
<comment type="similarity">
    <text evidence="2">Belongs to the dynactin subunits 5/6 family. Dynactin subunit 6 subfamily.</text>
</comment>
<dbReference type="OrthoDB" id="2355at2759"/>
<dbReference type="SUPFAM" id="SSF51161">
    <property type="entry name" value="Trimeric LpxA-like enzymes"/>
    <property type="match status" value="1"/>
</dbReference>
<dbReference type="Gene3D" id="2.160.10.10">
    <property type="entry name" value="Hexapeptide repeat proteins"/>
    <property type="match status" value="1"/>
</dbReference>
<evidence type="ECO:0000256" key="6">
    <source>
        <dbReference type="ARBA" id="ARBA00034687"/>
    </source>
</evidence>
<name>A0A0C9YHX8_9AGAM</name>
<dbReference type="AlphaFoldDB" id="A0A0C9YHX8"/>
<protein>
    <recommendedName>
        <fullName evidence="3">Dynactin subunit 6</fullName>
    </recommendedName>
</protein>
<dbReference type="GO" id="GO:0007052">
    <property type="term" value="P:mitotic spindle organization"/>
    <property type="evidence" value="ECO:0007669"/>
    <property type="project" value="TreeGrafter"/>
</dbReference>
<organism evidence="7 8">
    <name type="scientific">Pisolithus microcarpus 441</name>
    <dbReference type="NCBI Taxonomy" id="765257"/>
    <lineage>
        <taxon>Eukaryota</taxon>
        <taxon>Fungi</taxon>
        <taxon>Dikarya</taxon>
        <taxon>Basidiomycota</taxon>
        <taxon>Agaricomycotina</taxon>
        <taxon>Agaricomycetes</taxon>
        <taxon>Agaricomycetidae</taxon>
        <taxon>Boletales</taxon>
        <taxon>Sclerodermatineae</taxon>
        <taxon>Pisolithaceae</taxon>
        <taxon>Pisolithus</taxon>
    </lineage>
</organism>
<dbReference type="PANTHER" id="PTHR13072">
    <property type="entry name" value="DYNACTIN 6"/>
    <property type="match status" value="1"/>
</dbReference>